<protein>
    <recommendedName>
        <fullName evidence="1">DUF8082 domain-containing protein</fullName>
    </recommendedName>
</protein>
<dbReference type="EMBL" id="JADIKM010000003">
    <property type="protein sequence ID" value="MFK2904413.1"/>
    <property type="molecule type" value="Genomic_DNA"/>
</dbReference>
<name>A0ABW8JTD0_9GAMM</name>
<organism evidence="2 3">
    <name type="scientific">Dyella ginsengisoli</name>
    <dbReference type="NCBI Taxonomy" id="363848"/>
    <lineage>
        <taxon>Bacteria</taxon>
        <taxon>Pseudomonadati</taxon>
        <taxon>Pseudomonadota</taxon>
        <taxon>Gammaproteobacteria</taxon>
        <taxon>Lysobacterales</taxon>
        <taxon>Rhodanobacteraceae</taxon>
        <taxon>Dyella</taxon>
    </lineage>
</organism>
<evidence type="ECO:0000313" key="3">
    <source>
        <dbReference type="Proteomes" id="UP001620460"/>
    </source>
</evidence>
<evidence type="ECO:0000313" key="2">
    <source>
        <dbReference type="EMBL" id="MFK2904413.1"/>
    </source>
</evidence>
<dbReference type="InterPro" id="IPR058395">
    <property type="entry name" value="DUF8082"/>
</dbReference>
<dbReference type="RefSeq" id="WP_404632910.1">
    <property type="nucleotide sequence ID" value="NZ_JADIKM010000003.1"/>
</dbReference>
<comment type="caution">
    <text evidence="2">The sequence shown here is derived from an EMBL/GenBank/DDBJ whole genome shotgun (WGS) entry which is preliminary data.</text>
</comment>
<dbReference type="Pfam" id="PF26309">
    <property type="entry name" value="DUF8082"/>
    <property type="match status" value="1"/>
</dbReference>
<evidence type="ECO:0000259" key="1">
    <source>
        <dbReference type="Pfam" id="PF26309"/>
    </source>
</evidence>
<reference evidence="2 3" key="1">
    <citation type="submission" date="2020-10" db="EMBL/GenBank/DDBJ databases">
        <title>Phylogeny of dyella-like bacteria.</title>
        <authorList>
            <person name="Fu J."/>
        </authorList>
    </citation>
    <scope>NUCLEOTIDE SEQUENCE [LARGE SCALE GENOMIC DNA]</scope>
    <source>
        <strain evidence="2 3">Gsoil3046</strain>
    </source>
</reference>
<accession>A0ABW8JTD0</accession>
<sequence>MANEFRPLIEILRDLKALALQKASGFFFVVTEDNHSCTIRLRSGQIEDVVFSRHRSDEAVQLLAKVPAGRARFQADPAAAGTARVSLGEASLSWLMGGFEKSPAVAAATPAAPRAGTVNVNVQGLSEEQRATIERIALNYLGPIAALLCDEALGVPGSIDRALVQIASNLPARDQEDQFLAEARAALGLHA</sequence>
<gene>
    <name evidence="2" type="ORF">ISP17_10585</name>
</gene>
<proteinExistence type="predicted"/>
<feature type="domain" description="DUF8082" evidence="1">
    <location>
        <begin position="131"/>
        <end position="187"/>
    </location>
</feature>
<keyword evidence="3" id="KW-1185">Reference proteome</keyword>
<dbReference type="Proteomes" id="UP001620460">
    <property type="component" value="Unassembled WGS sequence"/>
</dbReference>